<sequence length="100" mass="12010">MKTTFDIRWSQESKAKFQKIIAYLRAEWTEKEVKKFVKRLKEFEQIVVLFPELYAPTRGGLRRAVLGKHHSVIYRIDFQHRLIRVYTIFDNRQNPASLKG</sequence>
<dbReference type="AlphaFoldDB" id="A0A839G832"/>
<keyword evidence="1" id="KW-1277">Toxin-antitoxin system</keyword>
<dbReference type="InterPro" id="IPR035093">
    <property type="entry name" value="RelE/ParE_toxin_dom_sf"/>
</dbReference>
<dbReference type="Pfam" id="PF05016">
    <property type="entry name" value="ParE_toxin"/>
    <property type="match status" value="1"/>
</dbReference>
<gene>
    <name evidence="2" type="ORF">FHS90_000291</name>
</gene>
<dbReference type="Gene3D" id="3.30.2310.20">
    <property type="entry name" value="RelE-like"/>
    <property type="match status" value="1"/>
</dbReference>
<evidence type="ECO:0000256" key="1">
    <source>
        <dbReference type="ARBA" id="ARBA00022649"/>
    </source>
</evidence>
<proteinExistence type="predicted"/>
<evidence type="ECO:0000313" key="3">
    <source>
        <dbReference type="Proteomes" id="UP000563094"/>
    </source>
</evidence>
<dbReference type="InterPro" id="IPR007712">
    <property type="entry name" value="RelE/ParE_toxin"/>
</dbReference>
<comment type="caution">
    <text evidence="2">The sequence shown here is derived from an EMBL/GenBank/DDBJ whole genome shotgun (WGS) entry which is preliminary data.</text>
</comment>
<protein>
    <submittedName>
        <fullName evidence="2">Plasmid stabilization system protein ParE</fullName>
    </submittedName>
</protein>
<name>A0A839G832_9BACT</name>
<organism evidence="2 3">
    <name type="scientific">Rufibacter quisquiliarum</name>
    <dbReference type="NCBI Taxonomy" id="1549639"/>
    <lineage>
        <taxon>Bacteria</taxon>
        <taxon>Pseudomonadati</taxon>
        <taxon>Bacteroidota</taxon>
        <taxon>Cytophagia</taxon>
        <taxon>Cytophagales</taxon>
        <taxon>Hymenobacteraceae</taxon>
        <taxon>Rufibacter</taxon>
    </lineage>
</organism>
<dbReference type="EMBL" id="JACJIQ010000001">
    <property type="protein sequence ID" value="MBA9075594.1"/>
    <property type="molecule type" value="Genomic_DNA"/>
</dbReference>
<dbReference type="RefSeq" id="WP_066830784.1">
    <property type="nucleotide sequence ID" value="NZ_JACJIQ010000001.1"/>
</dbReference>
<dbReference type="Proteomes" id="UP000563094">
    <property type="component" value="Unassembled WGS sequence"/>
</dbReference>
<keyword evidence="3" id="KW-1185">Reference proteome</keyword>
<evidence type="ECO:0000313" key="2">
    <source>
        <dbReference type="EMBL" id="MBA9075594.1"/>
    </source>
</evidence>
<accession>A0A839G832</accession>
<reference evidence="2 3" key="1">
    <citation type="submission" date="2020-08" db="EMBL/GenBank/DDBJ databases">
        <title>Genomic Encyclopedia of Type Strains, Phase IV (KMG-IV): sequencing the most valuable type-strain genomes for metagenomic binning, comparative biology and taxonomic classification.</title>
        <authorList>
            <person name="Goeker M."/>
        </authorList>
    </citation>
    <scope>NUCLEOTIDE SEQUENCE [LARGE SCALE GENOMIC DNA]</scope>
    <source>
        <strain evidence="2 3">DSM 29854</strain>
    </source>
</reference>